<sequence length="511" mass="59429">MPTSRYRRGMKTGVAHKSYGVALPMNHGKLDKLFRLLPIWRKGLTYSLNQWCRELFETGSLSTWQSTKTFPNHLSQRQWDSVSRQAKAAFDSWLTNRQNEFRGLVYHSTLEDDLKRDLYEINLRYAWYEHSDDKTHHMARRLMKHLRRRNRIPDLSKCRTMDMDGKIARIENAKNTKCERWAVVSTLESGKPIRVPILADRKLDENLFLNNETLSNHLTIRFNLDGSVNGKLITTLPKAEKRTQGGTLGLDWGMDCMFALSDGRLLGTRMFDWLKQRDTELIELTRALQRNGVKPSKSRRYRNLQRRIRAYYRNEIGRLFNQLSKEQVKEIVVEELDFRNPNLSHKMNRLLTRTGRAAAEAKLKRIQELDGVTVTEINPAYTSQQCSHCGYTARDNRPARDLFRCKCCGTTLHADINASRNILSRRSRENGWRSIRKQEIVRILNSEHANRYAHHDDHLVGDAQTSGATPRRIQPYKRLEKTGVKVSKSTTKYYLKSHSYSAAAFMATAPT</sequence>
<dbReference type="PATRIC" id="fig|1682.24.peg.444"/>
<organism evidence="2 3">
    <name type="scientific">Bifidobacterium longum subsp. infantis</name>
    <dbReference type="NCBI Taxonomy" id="1682"/>
    <lineage>
        <taxon>Bacteria</taxon>
        <taxon>Bacillati</taxon>
        <taxon>Actinomycetota</taxon>
        <taxon>Actinomycetes</taxon>
        <taxon>Bifidobacteriales</taxon>
        <taxon>Bifidobacteriaceae</taxon>
        <taxon>Bifidobacterium</taxon>
    </lineage>
</organism>
<dbReference type="NCBIfam" id="TIGR01766">
    <property type="entry name" value="IS200/IS605 family accessory protein TnpB-like domain"/>
    <property type="match status" value="1"/>
</dbReference>
<dbReference type="InterPro" id="IPR010095">
    <property type="entry name" value="Cas12f1-like_TNB"/>
</dbReference>
<dbReference type="GO" id="GO:0004601">
    <property type="term" value="F:peroxidase activity"/>
    <property type="evidence" value="ECO:0007669"/>
    <property type="project" value="UniProtKB-KW"/>
</dbReference>
<protein>
    <submittedName>
        <fullName evidence="2">Alkylhydroperoxidase AhpD family core domain protein</fullName>
    </submittedName>
</protein>
<keyword evidence="2" id="KW-0575">Peroxidase</keyword>
<accession>A0A0M4M1P6</accession>
<evidence type="ECO:0000313" key="3">
    <source>
        <dbReference type="Proteomes" id="UP000067206"/>
    </source>
</evidence>
<evidence type="ECO:0000259" key="1">
    <source>
        <dbReference type="Pfam" id="PF07282"/>
    </source>
</evidence>
<evidence type="ECO:0000313" key="2">
    <source>
        <dbReference type="EMBL" id="ALE08522.1"/>
    </source>
</evidence>
<dbReference type="Pfam" id="PF07282">
    <property type="entry name" value="Cas12f1-like_TNB"/>
    <property type="match status" value="1"/>
</dbReference>
<feature type="domain" description="Cas12f1-like TNB" evidence="1">
    <location>
        <begin position="363"/>
        <end position="422"/>
    </location>
</feature>
<keyword evidence="2" id="KW-0560">Oxidoreductase</keyword>
<gene>
    <name evidence="2" type="ORF">RY67_459</name>
</gene>
<dbReference type="Proteomes" id="UP000067206">
    <property type="component" value="Chromosome"/>
</dbReference>
<reference evidence="2 3" key="1">
    <citation type="submission" date="2014-12" db="EMBL/GenBank/DDBJ databases">
        <title>Complete genome sequence of Bifidobacterium longum subsp. infantis BT1.</title>
        <authorList>
            <person name="Kim J.F."/>
            <person name="Kwak M.-J."/>
        </authorList>
    </citation>
    <scope>NUCLEOTIDE SEQUENCE [LARGE SCALE GENOMIC DNA]</scope>
    <source>
        <strain evidence="2 3">BT1</strain>
    </source>
</reference>
<dbReference type="AlphaFoldDB" id="A0A0M4M1P6"/>
<dbReference type="EMBL" id="CP010411">
    <property type="protein sequence ID" value="ALE08522.1"/>
    <property type="molecule type" value="Genomic_DNA"/>
</dbReference>
<name>A0A0M4M1P6_BIFLI</name>
<dbReference type="NCBIfam" id="NF040570">
    <property type="entry name" value="guided_TnpB"/>
    <property type="match status" value="1"/>
</dbReference>
<proteinExistence type="predicted"/>